<dbReference type="AlphaFoldDB" id="A0A0A9EZD7"/>
<reference evidence="2" key="2">
    <citation type="journal article" date="2015" name="Data Brief">
        <title>Shoot transcriptome of the giant reed, Arundo donax.</title>
        <authorList>
            <person name="Barrero R.A."/>
            <person name="Guerrero F.D."/>
            <person name="Moolhuijzen P."/>
            <person name="Goolsby J.A."/>
            <person name="Tidwell J."/>
            <person name="Bellgard S.E."/>
            <person name="Bellgard M.I."/>
        </authorList>
    </citation>
    <scope>NUCLEOTIDE SEQUENCE</scope>
    <source>
        <tissue evidence="2">Shoot tissue taken approximately 20 cm above the soil surface</tissue>
    </source>
</reference>
<dbReference type="EMBL" id="GBRH01194645">
    <property type="protein sequence ID" value="JAE03251.1"/>
    <property type="molecule type" value="Transcribed_RNA"/>
</dbReference>
<evidence type="ECO:0000313" key="2">
    <source>
        <dbReference type="EMBL" id="JAE03251.1"/>
    </source>
</evidence>
<sequence>MGMMQRLISSMGKEEAMGKKGHLRGSGLVHQRGGVRGRRICPQHRSGQRGGIEMNGTWTERGIMIMTERGKEIMTGRETETETERGTERGTGIERETGTGMTEIAMVIITGTGIVIQSAMRSGTGGGHLGYAAGRGRPAILSVGG</sequence>
<feature type="region of interest" description="Disordered" evidence="1">
    <location>
        <begin position="75"/>
        <end position="94"/>
    </location>
</feature>
<reference evidence="2" key="1">
    <citation type="submission" date="2014-09" db="EMBL/GenBank/DDBJ databases">
        <authorList>
            <person name="Magalhaes I.L.F."/>
            <person name="Oliveira U."/>
            <person name="Santos F.R."/>
            <person name="Vidigal T.H.D.A."/>
            <person name="Brescovit A.D."/>
            <person name="Santos A.J."/>
        </authorList>
    </citation>
    <scope>NUCLEOTIDE SEQUENCE</scope>
    <source>
        <tissue evidence="2">Shoot tissue taken approximately 20 cm above the soil surface</tissue>
    </source>
</reference>
<feature type="region of interest" description="Disordered" evidence="1">
    <location>
        <begin position="1"/>
        <end position="29"/>
    </location>
</feature>
<protein>
    <submittedName>
        <fullName evidence="2">Uncharacterized protein</fullName>
    </submittedName>
</protein>
<organism evidence="2">
    <name type="scientific">Arundo donax</name>
    <name type="common">Giant reed</name>
    <name type="synonym">Donax arundinaceus</name>
    <dbReference type="NCBI Taxonomy" id="35708"/>
    <lineage>
        <taxon>Eukaryota</taxon>
        <taxon>Viridiplantae</taxon>
        <taxon>Streptophyta</taxon>
        <taxon>Embryophyta</taxon>
        <taxon>Tracheophyta</taxon>
        <taxon>Spermatophyta</taxon>
        <taxon>Magnoliopsida</taxon>
        <taxon>Liliopsida</taxon>
        <taxon>Poales</taxon>
        <taxon>Poaceae</taxon>
        <taxon>PACMAD clade</taxon>
        <taxon>Arundinoideae</taxon>
        <taxon>Arundineae</taxon>
        <taxon>Arundo</taxon>
    </lineage>
</organism>
<name>A0A0A9EZD7_ARUDO</name>
<proteinExistence type="predicted"/>
<accession>A0A0A9EZD7</accession>
<evidence type="ECO:0000256" key="1">
    <source>
        <dbReference type="SAM" id="MobiDB-lite"/>
    </source>
</evidence>